<evidence type="ECO:0000256" key="3">
    <source>
        <dbReference type="ARBA" id="ARBA00011233"/>
    </source>
</evidence>
<evidence type="ECO:0000256" key="1">
    <source>
        <dbReference type="ARBA" id="ARBA00004761"/>
    </source>
</evidence>
<dbReference type="Gene3D" id="3.20.20.70">
    <property type="entry name" value="Aldolase class I"/>
    <property type="match status" value="1"/>
</dbReference>
<evidence type="ECO:0000313" key="6">
    <source>
        <dbReference type="EMBL" id="KAA1420467.1"/>
    </source>
</evidence>
<evidence type="ECO:0000256" key="5">
    <source>
        <dbReference type="ARBA" id="ARBA00023277"/>
    </source>
</evidence>
<dbReference type="Proteomes" id="UP000307768">
    <property type="component" value="Unassembled WGS sequence"/>
</dbReference>
<evidence type="ECO:0000313" key="7">
    <source>
        <dbReference type="Proteomes" id="UP000307768"/>
    </source>
</evidence>
<dbReference type="InterPro" id="IPR000887">
    <property type="entry name" value="Aldlse_KDPG_KHG"/>
</dbReference>
<comment type="caution">
    <text evidence="6">The sequence shown here is derived from an EMBL/GenBank/DDBJ whole genome shotgun (WGS) entry which is preliminary data.</text>
</comment>
<evidence type="ECO:0000256" key="4">
    <source>
        <dbReference type="ARBA" id="ARBA00023239"/>
    </source>
</evidence>
<dbReference type="PANTHER" id="PTHR30246:SF1">
    <property type="entry name" value="2-DEHYDRO-3-DEOXY-6-PHOSPHOGALACTONATE ALDOLASE-RELATED"/>
    <property type="match status" value="1"/>
</dbReference>
<dbReference type="Pfam" id="PF01081">
    <property type="entry name" value="Aldolase"/>
    <property type="match status" value="1"/>
</dbReference>
<dbReference type="GO" id="GO:0016829">
    <property type="term" value="F:lyase activity"/>
    <property type="evidence" value="ECO:0007669"/>
    <property type="project" value="UniProtKB-KW"/>
</dbReference>
<gene>
    <name evidence="6" type="ORF">FE697_016000</name>
</gene>
<dbReference type="SUPFAM" id="SSF51569">
    <property type="entry name" value="Aldolase"/>
    <property type="match status" value="1"/>
</dbReference>
<dbReference type="NCBIfam" id="TIGR01182">
    <property type="entry name" value="eda"/>
    <property type="match status" value="1"/>
</dbReference>
<comment type="subunit">
    <text evidence="3">Homotrimer.</text>
</comment>
<proteinExistence type="inferred from homology"/>
<dbReference type="AlphaFoldDB" id="A0A5Q6RR26"/>
<sequence>MARIPLPEPTRTSRIVAVLRARRGEHVVSAAETLAENGVVSVEVTLGTPGALEAVETLRERLPRGCDVGVGTVLTRDDALRAADVGVDYAITPTVVPEVVETFRDAGVPVIPGALTPTEISLAWELGASAVKVFPASLVGVSYVGQLQGPLPHVALIPSGGVAIADARSWLDAGCVAVSLGGPLLGDALDGGDLEALGARARTLVSAVSTAAAYEERIRA</sequence>
<dbReference type="CDD" id="cd00452">
    <property type="entry name" value="KDPG_aldolase"/>
    <property type="match status" value="1"/>
</dbReference>
<dbReference type="RefSeq" id="WP_149770636.1">
    <property type="nucleotide sequence ID" value="NZ_VDFQ02000005.1"/>
</dbReference>
<dbReference type="EMBL" id="VDFQ02000005">
    <property type="protein sequence ID" value="KAA1420467.1"/>
    <property type="molecule type" value="Genomic_DNA"/>
</dbReference>
<dbReference type="PANTHER" id="PTHR30246">
    <property type="entry name" value="2-KETO-3-DEOXY-6-PHOSPHOGLUCONATE ALDOLASE"/>
    <property type="match status" value="1"/>
</dbReference>
<comment type="pathway">
    <text evidence="1">Carbohydrate acid metabolism.</text>
</comment>
<dbReference type="OrthoDB" id="9805177at2"/>
<organism evidence="6 7">
    <name type="scientific">Mumia zhuanghuii</name>
    <dbReference type="NCBI Taxonomy" id="2585211"/>
    <lineage>
        <taxon>Bacteria</taxon>
        <taxon>Bacillati</taxon>
        <taxon>Actinomycetota</taxon>
        <taxon>Actinomycetes</taxon>
        <taxon>Propionibacteriales</taxon>
        <taxon>Nocardioidaceae</taxon>
        <taxon>Mumia</taxon>
    </lineage>
</organism>
<keyword evidence="5" id="KW-0119">Carbohydrate metabolism</keyword>
<dbReference type="InterPro" id="IPR013785">
    <property type="entry name" value="Aldolase_TIM"/>
</dbReference>
<reference evidence="6 7" key="1">
    <citation type="submission" date="2019-09" db="EMBL/GenBank/DDBJ databases">
        <title>Mumia zhuanghuii sp. nov. isolated from the intestinal contents of plateau pika (Ochotona curzoniae) in the Qinghai-Tibet plateau of China.</title>
        <authorList>
            <person name="Tian Z."/>
        </authorList>
    </citation>
    <scope>NUCLEOTIDE SEQUENCE [LARGE SCALE GENOMIC DNA]</scope>
    <source>
        <strain evidence="7">350</strain>
    </source>
</reference>
<name>A0A5Q6RR26_9ACTN</name>
<evidence type="ECO:0000256" key="2">
    <source>
        <dbReference type="ARBA" id="ARBA00006906"/>
    </source>
</evidence>
<comment type="similarity">
    <text evidence="2">Belongs to the KHG/KDPG aldolase family.</text>
</comment>
<protein>
    <submittedName>
        <fullName evidence="6">Bifunctional 4-hydroxy-2-oxoglutarate aldolase/2-dehydro-3-deoxy-phosphogluconate aldolase</fullName>
    </submittedName>
</protein>
<keyword evidence="4" id="KW-0456">Lyase</keyword>
<accession>A0A5Q6RR26</accession>